<dbReference type="NCBIfam" id="TIGR01088">
    <property type="entry name" value="aroQ"/>
    <property type="match status" value="1"/>
</dbReference>
<dbReference type="EC" id="4.2.1.10" evidence="6 9"/>
<keyword evidence="14" id="KW-1185">Reference proteome</keyword>
<comment type="caution">
    <text evidence="13">The sequence shown here is derived from an EMBL/GenBank/DDBJ whole genome shotgun (WGS) entry which is preliminary data.</text>
</comment>
<feature type="binding site" evidence="9 11">
    <location>
        <position position="117"/>
    </location>
    <ligand>
        <name>substrate</name>
    </ligand>
</feature>
<comment type="similarity">
    <text evidence="4 9">Belongs to the type-II 3-dehydroquinase family.</text>
</comment>
<evidence type="ECO:0000256" key="2">
    <source>
        <dbReference type="ARBA" id="ARBA00003924"/>
    </source>
</evidence>
<dbReference type="GO" id="GO:0003855">
    <property type="term" value="F:3-dehydroquinate dehydratase activity"/>
    <property type="evidence" value="ECO:0007669"/>
    <property type="project" value="UniProtKB-UniRule"/>
</dbReference>
<dbReference type="GO" id="GO:0019631">
    <property type="term" value="P:quinate catabolic process"/>
    <property type="evidence" value="ECO:0007669"/>
    <property type="project" value="TreeGrafter"/>
</dbReference>
<evidence type="ECO:0000313" key="13">
    <source>
        <dbReference type="EMBL" id="NBG95556.1"/>
    </source>
</evidence>
<dbReference type="CDD" id="cd00466">
    <property type="entry name" value="DHQase_II"/>
    <property type="match status" value="1"/>
</dbReference>
<feature type="binding site" evidence="9 11">
    <location>
        <position position="93"/>
    </location>
    <ligand>
        <name>substrate</name>
    </ligand>
</feature>
<dbReference type="AlphaFoldDB" id="A0A845QBH9"/>
<dbReference type="PIRSF" id="PIRSF001399">
    <property type="entry name" value="DHquinase_II"/>
    <property type="match status" value="1"/>
</dbReference>
<evidence type="ECO:0000256" key="9">
    <source>
        <dbReference type="HAMAP-Rule" id="MF_00169"/>
    </source>
</evidence>
<evidence type="ECO:0000256" key="11">
    <source>
        <dbReference type="PIRSR" id="PIRSR001399-2"/>
    </source>
</evidence>
<dbReference type="GO" id="GO:0009073">
    <property type="term" value="P:aromatic amino acid family biosynthetic process"/>
    <property type="evidence" value="ECO:0007669"/>
    <property type="project" value="UniProtKB-KW"/>
</dbReference>
<keyword evidence="8 9" id="KW-0456">Lyase</keyword>
<dbReference type="GeneID" id="300654978"/>
<dbReference type="Pfam" id="PF01220">
    <property type="entry name" value="DHquinase_II"/>
    <property type="match status" value="1"/>
</dbReference>
<dbReference type="Proteomes" id="UP000470384">
    <property type="component" value="Unassembled WGS sequence"/>
</dbReference>
<dbReference type="RefSeq" id="WP_027840127.1">
    <property type="nucleotide sequence ID" value="NZ_BMHN01000001.1"/>
</dbReference>
<feature type="binding site" evidence="9 11">
    <location>
        <position position="86"/>
    </location>
    <ligand>
        <name>substrate</name>
    </ligand>
</feature>
<evidence type="ECO:0000256" key="3">
    <source>
        <dbReference type="ARBA" id="ARBA00004902"/>
    </source>
</evidence>
<protein>
    <recommendedName>
        <fullName evidence="6 9">3-dehydroquinate dehydratase</fullName>
        <shortName evidence="9">3-dehydroquinase</shortName>
        <ecNumber evidence="6 9">4.2.1.10</ecNumber>
    </recommendedName>
    <alternativeName>
        <fullName evidence="9">Type II DHQase</fullName>
    </alternativeName>
</protein>
<evidence type="ECO:0000256" key="12">
    <source>
        <dbReference type="PIRSR" id="PIRSR001399-3"/>
    </source>
</evidence>
<evidence type="ECO:0000256" key="8">
    <source>
        <dbReference type="ARBA" id="ARBA00023239"/>
    </source>
</evidence>
<feature type="binding site" evidence="9 11">
    <location>
        <begin position="107"/>
        <end position="108"/>
    </location>
    <ligand>
        <name>substrate</name>
    </ligand>
</feature>
<evidence type="ECO:0000256" key="6">
    <source>
        <dbReference type="ARBA" id="ARBA00012060"/>
    </source>
</evidence>
<dbReference type="HAMAP" id="MF_00169">
    <property type="entry name" value="AroQ"/>
    <property type="match status" value="1"/>
</dbReference>
<evidence type="ECO:0000256" key="7">
    <source>
        <dbReference type="ARBA" id="ARBA00023141"/>
    </source>
</evidence>
<dbReference type="SUPFAM" id="SSF52304">
    <property type="entry name" value="Type II 3-dehydroquinate dehydratase"/>
    <property type="match status" value="1"/>
</dbReference>
<dbReference type="OrthoDB" id="9790793at2"/>
<keyword evidence="7 9" id="KW-0057">Aromatic amino acid biosynthesis</keyword>
<dbReference type="NCBIfam" id="NF003806">
    <property type="entry name" value="PRK05395.1-3"/>
    <property type="match status" value="1"/>
</dbReference>
<dbReference type="UniPathway" id="UPA00053">
    <property type="reaction ID" value="UER00086"/>
</dbReference>
<dbReference type="PROSITE" id="PS01029">
    <property type="entry name" value="DEHYDROQUINASE_II"/>
    <property type="match status" value="1"/>
</dbReference>
<dbReference type="Gene3D" id="3.40.50.9100">
    <property type="entry name" value="Dehydroquinase, class II"/>
    <property type="match status" value="1"/>
</dbReference>
<evidence type="ECO:0000256" key="4">
    <source>
        <dbReference type="ARBA" id="ARBA00011037"/>
    </source>
</evidence>
<feature type="active site" description="Proton donor" evidence="9 10">
    <location>
        <position position="106"/>
    </location>
</feature>
<evidence type="ECO:0000256" key="5">
    <source>
        <dbReference type="ARBA" id="ARBA00011193"/>
    </source>
</evidence>
<feature type="active site" description="Proton acceptor" evidence="9 10">
    <location>
        <position position="29"/>
    </location>
</feature>
<dbReference type="GO" id="GO:0009423">
    <property type="term" value="P:chorismate biosynthetic process"/>
    <property type="evidence" value="ECO:0007669"/>
    <property type="project" value="UniProtKB-UniRule"/>
</dbReference>
<gene>
    <name evidence="9 13" type="primary">aroQ</name>
    <name evidence="13" type="ORF">GTQ45_07395</name>
</gene>
<accession>A0A845QBH9</accession>
<dbReference type="PANTHER" id="PTHR21272">
    <property type="entry name" value="CATABOLIC 3-DEHYDROQUINASE"/>
    <property type="match status" value="1"/>
</dbReference>
<feature type="binding site" evidence="9 11">
    <location>
        <position position="80"/>
    </location>
    <ligand>
        <name>substrate</name>
    </ligand>
</feature>
<organism evidence="13 14">
    <name type="scientific">Pyruvatibacter mobilis</name>
    <dbReference type="NCBI Taxonomy" id="1712261"/>
    <lineage>
        <taxon>Bacteria</taxon>
        <taxon>Pseudomonadati</taxon>
        <taxon>Pseudomonadota</taxon>
        <taxon>Alphaproteobacteria</taxon>
        <taxon>Hyphomicrobiales</taxon>
        <taxon>Parvibaculaceae</taxon>
        <taxon>Pyruvatibacter</taxon>
    </lineage>
</organism>
<dbReference type="NCBIfam" id="NF003807">
    <property type="entry name" value="PRK05395.1-4"/>
    <property type="match status" value="1"/>
</dbReference>
<dbReference type="GO" id="GO:0008652">
    <property type="term" value="P:amino acid biosynthetic process"/>
    <property type="evidence" value="ECO:0007669"/>
    <property type="project" value="UniProtKB-KW"/>
</dbReference>
<comment type="catalytic activity">
    <reaction evidence="1 9">
        <text>3-dehydroquinate = 3-dehydroshikimate + H2O</text>
        <dbReference type="Rhea" id="RHEA:21096"/>
        <dbReference type="ChEBI" id="CHEBI:15377"/>
        <dbReference type="ChEBI" id="CHEBI:16630"/>
        <dbReference type="ChEBI" id="CHEBI:32364"/>
        <dbReference type="EC" id="4.2.1.10"/>
    </reaction>
</comment>
<evidence type="ECO:0000313" key="14">
    <source>
        <dbReference type="Proteomes" id="UP000470384"/>
    </source>
</evidence>
<comment type="pathway">
    <text evidence="3 9">Metabolic intermediate biosynthesis; chorismate biosynthesis; chorismate from D-erythrose 4-phosphate and phosphoenolpyruvate: step 3/7.</text>
</comment>
<feature type="site" description="Transition state stabilizer" evidence="9 12">
    <location>
        <position position="24"/>
    </location>
</feature>
<name>A0A845QBH9_9HYPH</name>
<keyword evidence="9" id="KW-0028">Amino-acid biosynthesis</keyword>
<proteinExistence type="inferred from homology"/>
<dbReference type="InterPro" id="IPR018509">
    <property type="entry name" value="DHquinase_II_CS"/>
</dbReference>
<dbReference type="NCBIfam" id="NF003805">
    <property type="entry name" value="PRK05395.1-2"/>
    <property type="match status" value="1"/>
</dbReference>
<dbReference type="PANTHER" id="PTHR21272:SF3">
    <property type="entry name" value="CATABOLIC 3-DEHYDROQUINASE"/>
    <property type="match status" value="1"/>
</dbReference>
<comment type="function">
    <text evidence="2 9">Catalyzes a trans-dehydration via an enolate intermediate.</text>
</comment>
<dbReference type="EMBL" id="WXYQ01000005">
    <property type="protein sequence ID" value="NBG95556.1"/>
    <property type="molecule type" value="Genomic_DNA"/>
</dbReference>
<comment type="subunit">
    <text evidence="5 9">Homododecamer.</text>
</comment>
<evidence type="ECO:0000256" key="10">
    <source>
        <dbReference type="PIRSR" id="PIRSR001399-1"/>
    </source>
</evidence>
<dbReference type="InterPro" id="IPR001874">
    <property type="entry name" value="DHquinase_II"/>
</dbReference>
<evidence type="ECO:0000256" key="1">
    <source>
        <dbReference type="ARBA" id="ARBA00001864"/>
    </source>
</evidence>
<sequence length="154" mass="16447">MSASTTTAPIFILNGPNLNLLGLREPEIYGADTLGDVEKRCAARAAELGLAIDFRQSNHEGELVTWLQEARDAASGVILNAAGYTHTSVAIRDAVLACEKPVIEVHLSNPFAREDFRHHSFISDVARGVICGLGAKGYDLALDALAEICSSPRS</sequence>
<reference evidence="13 14" key="1">
    <citation type="journal article" date="2016" name="Int. J. Syst. Evol. Microbiol.">
        <title>Pyruvatibacter mobilis gen. nov., sp. nov., a marine bacterium from the culture broth of Picochlorum sp. 122.</title>
        <authorList>
            <person name="Wang G."/>
            <person name="Tang M."/>
            <person name="Wu H."/>
            <person name="Dai S."/>
            <person name="Li T."/>
            <person name="Chen C."/>
            <person name="He H."/>
            <person name="Fan J."/>
            <person name="Xiang W."/>
            <person name="Li X."/>
        </authorList>
    </citation>
    <scope>NUCLEOTIDE SEQUENCE [LARGE SCALE GENOMIC DNA]</scope>
    <source>
        <strain evidence="13 14">GYP-11</strain>
    </source>
</reference>
<dbReference type="InterPro" id="IPR036441">
    <property type="entry name" value="DHquinase_II_sf"/>
</dbReference>